<sequence length="180" mass="20295">MEHTGDAIYAANNLGINSLGRHVFKVNLNGISTHALFLITDEYKGTLINRGTCQVLRIIPDDFPKQIRREQTVQAVSTPTLEEVKTCSTVWKKGKEHRIPDALSRAPIRDPTPEDLDEEQEICGYVCAVQRATAVAIERDDERSDEALTDPILEEIRTSGNDDNEYRAIRAHLRSEIPRD</sequence>
<dbReference type="AlphaFoldDB" id="A0A7T8JTC3"/>
<protein>
    <submittedName>
        <fullName evidence="1">Uncharacterized protein</fullName>
    </submittedName>
</protein>
<dbReference type="OrthoDB" id="6373896at2759"/>
<evidence type="ECO:0000313" key="2">
    <source>
        <dbReference type="Proteomes" id="UP000595437"/>
    </source>
</evidence>
<organism evidence="1 2">
    <name type="scientific">Caligus rogercresseyi</name>
    <name type="common">Sea louse</name>
    <dbReference type="NCBI Taxonomy" id="217165"/>
    <lineage>
        <taxon>Eukaryota</taxon>
        <taxon>Metazoa</taxon>
        <taxon>Ecdysozoa</taxon>
        <taxon>Arthropoda</taxon>
        <taxon>Crustacea</taxon>
        <taxon>Multicrustacea</taxon>
        <taxon>Hexanauplia</taxon>
        <taxon>Copepoda</taxon>
        <taxon>Siphonostomatoida</taxon>
        <taxon>Caligidae</taxon>
        <taxon>Caligus</taxon>
    </lineage>
</organism>
<reference evidence="2" key="1">
    <citation type="submission" date="2021-01" db="EMBL/GenBank/DDBJ databases">
        <title>Caligus Genome Assembly.</title>
        <authorList>
            <person name="Gallardo-Escarate C."/>
        </authorList>
    </citation>
    <scope>NUCLEOTIDE SEQUENCE [LARGE SCALE GENOMIC DNA]</scope>
</reference>
<dbReference type="EMBL" id="CP045910">
    <property type="protein sequence ID" value="QQP31499.1"/>
    <property type="molecule type" value="Genomic_DNA"/>
</dbReference>
<dbReference type="Proteomes" id="UP000595437">
    <property type="component" value="Chromosome 21"/>
</dbReference>
<accession>A0A7T8JTC3</accession>
<evidence type="ECO:0000313" key="1">
    <source>
        <dbReference type="EMBL" id="QQP31499.1"/>
    </source>
</evidence>
<keyword evidence="2" id="KW-1185">Reference proteome</keyword>
<name>A0A7T8JTC3_CALRO</name>
<gene>
    <name evidence="1" type="ORF">FKW44_025114</name>
</gene>
<proteinExistence type="predicted"/>